<accession>A0ABR9UZ95</accession>
<organism evidence="1 2">
    <name type="scientific">Gloeocapsopsis crepidinum LEGE 06123</name>
    <dbReference type="NCBI Taxonomy" id="588587"/>
    <lineage>
        <taxon>Bacteria</taxon>
        <taxon>Bacillati</taxon>
        <taxon>Cyanobacteriota</taxon>
        <taxon>Cyanophyceae</taxon>
        <taxon>Oscillatoriophycideae</taxon>
        <taxon>Chroococcales</taxon>
        <taxon>Chroococcaceae</taxon>
        <taxon>Gloeocapsopsis</taxon>
    </lineage>
</organism>
<evidence type="ECO:0000313" key="1">
    <source>
        <dbReference type="EMBL" id="MBE9193637.1"/>
    </source>
</evidence>
<keyword evidence="2" id="KW-1185">Reference proteome</keyword>
<protein>
    <submittedName>
        <fullName evidence="1">Uncharacterized protein</fullName>
    </submittedName>
</protein>
<comment type="caution">
    <text evidence="1">The sequence shown here is derived from an EMBL/GenBank/DDBJ whole genome shotgun (WGS) entry which is preliminary data.</text>
</comment>
<gene>
    <name evidence="1" type="ORF">IQ230_25630</name>
</gene>
<proteinExistence type="predicted"/>
<reference evidence="1 2" key="1">
    <citation type="submission" date="2020-10" db="EMBL/GenBank/DDBJ databases">
        <authorList>
            <person name="Castelo-Branco R."/>
            <person name="Eusebio N."/>
            <person name="Adriana R."/>
            <person name="Vieira A."/>
            <person name="Brugerolle De Fraissinette N."/>
            <person name="Rezende De Castro R."/>
            <person name="Schneider M.P."/>
            <person name="Vasconcelos V."/>
            <person name="Leao P.N."/>
        </authorList>
    </citation>
    <scope>NUCLEOTIDE SEQUENCE [LARGE SCALE GENOMIC DNA]</scope>
    <source>
        <strain evidence="1 2">LEGE 06123</strain>
    </source>
</reference>
<dbReference type="RefSeq" id="WP_193935011.1">
    <property type="nucleotide sequence ID" value="NZ_CAWPMZ010000018.1"/>
</dbReference>
<evidence type="ECO:0000313" key="2">
    <source>
        <dbReference type="Proteomes" id="UP000651156"/>
    </source>
</evidence>
<sequence>MEVVPPVDQQAKANLRQVWDKFLEDKQRHVKAKTWDEYLNFTALLDKLGDRLNFDALQTKEALLKITTIDQTRRMLQYLSAACN</sequence>
<dbReference type="Proteomes" id="UP000651156">
    <property type="component" value="Unassembled WGS sequence"/>
</dbReference>
<dbReference type="EMBL" id="JADEWN010000115">
    <property type="protein sequence ID" value="MBE9193637.1"/>
    <property type="molecule type" value="Genomic_DNA"/>
</dbReference>
<name>A0ABR9UZ95_9CHRO</name>